<sequence length="319" mass="33919">MKLIHAAATTLACVSLSGCALTQPPPSDVEPGSLAESADLSGVEVTVGGKEFTEQLVLCELTALALESTGAKVNRSCGMSGSSTVRDALEGGGIDLYWDYTGTGWLTHLGESELITDPKQLHQRLDAADTDRNKISWLPPASANNTYAVAVADQTAEKLGVSTLSDYAALAQKDPEQASFCGAAEFLGRDDGWPGLEQDYGFDLPNKQVAELAMGAIFKSVDDGKPCVFGEVFATDGRIDALGLTVLEDDRSFFPVYNPAVSVRTKLLEEHPEVAEALAPVAQALDDATLRKLNAEVDVEGHSPELVSEDWLRSKGFVK</sequence>
<dbReference type="Pfam" id="PF04069">
    <property type="entry name" value="OpuAC"/>
    <property type="match status" value="1"/>
</dbReference>
<dbReference type="CDD" id="cd13611">
    <property type="entry name" value="PBP2_YehZ"/>
    <property type="match status" value="1"/>
</dbReference>
<organism evidence="3 4">
    <name type="scientific">Nocardioides panzhihuensis</name>
    <dbReference type="NCBI Taxonomy" id="860243"/>
    <lineage>
        <taxon>Bacteria</taxon>
        <taxon>Bacillati</taxon>
        <taxon>Actinomycetota</taxon>
        <taxon>Actinomycetes</taxon>
        <taxon>Propionibacteriales</taxon>
        <taxon>Nocardioidaceae</taxon>
        <taxon>Nocardioides</taxon>
    </lineage>
</organism>
<protein>
    <submittedName>
        <fullName evidence="3">Osmoprotectant transport system substrate-binding protein</fullName>
    </submittedName>
</protein>
<dbReference type="RefSeq" id="WP_179657588.1">
    <property type="nucleotide sequence ID" value="NZ_JACBZR010000001.1"/>
</dbReference>
<dbReference type="Gene3D" id="3.40.190.120">
    <property type="entry name" value="Osmoprotection protein (prox), domain 2"/>
    <property type="match status" value="1"/>
</dbReference>
<comment type="caution">
    <text evidence="3">The sequence shown here is derived from an EMBL/GenBank/DDBJ whole genome shotgun (WGS) entry which is preliminary data.</text>
</comment>
<evidence type="ECO:0000259" key="2">
    <source>
        <dbReference type="Pfam" id="PF04069"/>
    </source>
</evidence>
<feature type="chain" id="PRO_5038977803" evidence="1">
    <location>
        <begin position="23"/>
        <end position="319"/>
    </location>
</feature>
<name>A0A7Z0IRP0_9ACTN</name>
<accession>A0A7Z0IRP0</accession>
<dbReference type="Proteomes" id="UP000564496">
    <property type="component" value="Unassembled WGS sequence"/>
</dbReference>
<dbReference type="EMBL" id="JACBZR010000001">
    <property type="protein sequence ID" value="NYI77000.1"/>
    <property type="molecule type" value="Genomic_DNA"/>
</dbReference>
<feature type="signal peptide" evidence="1">
    <location>
        <begin position="1"/>
        <end position="22"/>
    </location>
</feature>
<dbReference type="AlphaFoldDB" id="A0A7Z0IRP0"/>
<gene>
    <name evidence="3" type="ORF">BJ988_001648</name>
</gene>
<keyword evidence="1" id="KW-0732">Signal</keyword>
<proteinExistence type="predicted"/>
<evidence type="ECO:0000256" key="1">
    <source>
        <dbReference type="SAM" id="SignalP"/>
    </source>
</evidence>
<evidence type="ECO:0000313" key="4">
    <source>
        <dbReference type="Proteomes" id="UP000564496"/>
    </source>
</evidence>
<feature type="domain" description="ABC-type glycine betaine transport system substrate-binding" evidence="2">
    <location>
        <begin position="44"/>
        <end position="313"/>
    </location>
</feature>
<dbReference type="InterPro" id="IPR007210">
    <property type="entry name" value="ABC_Gly_betaine_transp_sub-bd"/>
</dbReference>
<dbReference type="GO" id="GO:0022857">
    <property type="term" value="F:transmembrane transporter activity"/>
    <property type="evidence" value="ECO:0007669"/>
    <property type="project" value="InterPro"/>
</dbReference>
<evidence type="ECO:0000313" key="3">
    <source>
        <dbReference type="EMBL" id="NYI77000.1"/>
    </source>
</evidence>
<dbReference type="Gene3D" id="3.40.190.10">
    <property type="entry name" value="Periplasmic binding protein-like II"/>
    <property type="match status" value="1"/>
</dbReference>
<dbReference type="GO" id="GO:0043190">
    <property type="term" value="C:ATP-binding cassette (ABC) transporter complex"/>
    <property type="evidence" value="ECO:0007669"/>
    <property type="project" value="InterPro"/>
</dbReference>
<dbReference type="SUPFAM" id="SSF53850">
    <property type="entry name" value="Periplasmic binding protein-like II"/>
    <property type="match status" value="1"/>
</dbReference>
<reference evidence="3 4" key="1">
    <citation type="submission" date="2020-07" db="EMBL/GenBank/DDBJ databases">
        <title>Sequencing the genomes of 1000 actinobacteria strains.</title>
        <authorList>
            <person name="Klenk H.-P."/>
        </authorList>
    </citation>
    <scope>NUCLEOTIDE SEQUENCE [LARGE SCALE GENOMIC DNA]</scope>
    <source>
        <strain evidence="3 4">DSM 26487</strain>
    </source>
</reference>
<keyword evidence="4" id="KW-1185">Reference proteome</keyword>
<dbReference type="PROSITE" id="PS51257">
    <property type="entry name" value="PROKAR_LIPOPROTEIN"/>
    <property type="match status" value="1"/>
</dbReference>